<dbReference type="Gene3D" id="3.30.310.210">
    <property type="match status" value="1"/>
</dbReference>
<name>A0A1S4DQ16_TOBAC</name>
<dbReference type="InterPro" id="IPR004088">
    <property type="entry name" value="KH_dom_type_1"/>
</dbReference>
<dbReference type="GO" id="GO:0003723">
    <property type="term" value="F:RNA binding"/>
    <property type="evidence" value="ECO:0007669"/>
    <property type="project" value="UniProtKB-UniRule"/>
</dbReference>
<organism evidence="3">
    <name type="scientific">Nicotiana tabacum</name>
    <name type="common">Common tobacco</name>
    <dbReference type="NCBI Taxonomy" id="4097"/>
    <lineage>
        <taxon>Eukaryota</taxon>
        <taxon>Viridiplantae</taxon>
        <taxon>Streptophyta</taxon>
        <taxon>Embryophyta</taxon>
        <taxon>Tracheophyta</taxon>
        <taxon>Spermatophyta</taxon>
        <taxon>Magnoliopsida</taxon>
        <taxon>eudicotyledons</taxon>
        <taxon>Gunneridae</taxon>
        <taxon>Pentapetalae</taxon>
        <taxon>asterids</taxon>
        <taxon>lamiids</taxon>
        <taxon>Solanales</taxon>
        <taxon>Solanaceae</taxon>
        <taxon>Nicotianoideae</taxon>
        <taxon>Nicotianeae</taxon>
        <taxon>Nicotiana</taxon>
    </lineage>
</organism>
<evidence type="ECO:0000259" key="2">
    <source>
        <dbReference type="Pfam" id="PF00013"/>
    </source>
</evidence>
<dbReference type="InterPro" id="IPR009019">
    <property type="entry name" value="KH_sf_prok-type"/>
</dbReference>
<accession>A0A1S4DQ16</accession>
<sequence length="77" mass="7895">MVSGLVDNILKAVELILGKLIDEFYAEDGDDVRSKVRLVVPNSSCGGIIGKGGATIKASLTFCSRGSIGNSLSALPG</sequence>
<gene>
    <name evidence="3" type="primary">LOC107832221</name>
</gene>
<feature type="domain" description="K Homology" evidence="2">
    <location>
        <begin position="36"/>
        <end position="57"/>
    </location>
</feature>
<dbReference type="OrthoDB" id="441329at2759"/>
<evidence type="ECO:0000313" key="3">
    <source>
        <dbReference type="RefSeq" id="XP_016515522.1"/>
    </source>
</evidence>
<dbReference type="PROSITE" id="PS50084">
    <property type="entry name" value="KH_TYPE_1"/>
    <property type="match status" value="1"/>
</dbReference>
<dbReference type="AlphaFoldDB" id="A0A1S4DQ16"/>
<dbReference type="Pfam" id="PF00013">
    <property type="entry name" value="KH_1"/>
    <property type="match status" value="1"/>
</dbReference>
<reference evidence="3" key="1">
    <citation type="submission" date="2025-08" db="UniProtKB">
        <authorList>
            <consortium name="RefSeq"/>
        </authorList>
    </citation>
    <scope>IDENTIFICATION</scope>
</reference>
<keyword evidence="1" id="KW-0694">RNA-binding</keyword>
<proteinExistence type="predicted"/>
<evidence type="ECO:0000256" key="1">
    <source>
        <dbReference type="PROSITE-ProRule" id="PRU00117"/>
    </source>
</evidence>
<dbReference type="RefSeq" id="XP_016515522.1">
    <property type="nucleotide sequence ID" value="XM_016660036.1"/>
</dbReference>
<dbReference type="SUPFAM" id="SSF54814">
    <property type="entry name" value="Prokaryotic type KH domain (KH-domain type II)"/>
    <property type="match status" value="1"/>
</dbReference>
<protein>
    <submittedName>
        <fullName evidence="3">Protein BTR1-like isoform X2</fullName>
    </submittedName>
</protein>